<feature type="domain" description="HTH gntR-type" evidence="6">
    <location>
        <begin position="13"/>
        <end position="81"/>
    </location>
</feature>
<dbReference type="PROSITE" id="PS50949">
    <property type="entry name" value="HTH_GNTR"/>
    <property type="match status" value="1"/>
</dbReference>
<organism evidence="7 8">
    <name type="scientific">Methylophaga thalassica</name>
    <dbReference type="NCBI Taxonomy" id="40223"/>
    <lineage>
        <taxon>Bacteria</taxon>
        <taxon>Pseudomonadati</taxon>
        <taxon>Pseudomonadota</taxon>
        <taxon>Gammaproteobacteria</taxon>
        <taxon>Thiotrichales</taxon>
        <taxon>Piscirickettsiaceae</taxon>
        <taxon>Methylophaga</taxon>
    </lineage>
</organism>
<keyword evidence="5" id="KW-0804">Transcription</keyword>
<evidence type="ECO:0000313" key="7">
    <source>
        <dbReference type="EMBL" id="GLP99193.1"/>
    </source>
</evidence>
<dbReference type="InterPro" id="IPR015421">
    <property type="entry name" value="PyrdxlP-dep_Trfase_major"/>
</dbReference>
<dbReference type="Pfam" id="PF00155">
    <property type="entry name" value="Aminotran_1_2"/>
    <property type="match status" value="1"/>
</dbReference>
<reference evidence="7" key="2">
    <citation type="submission" date="2023-01" db="EMBL/GenBank/DDBJ databases">
        <title>Draft genome sequence of Methylophaga thalassica strain NBRC 102424.</title>
        <authorList>
            <person name="Sun Q."/>
            <person name="Mori K."/>
        </authorList>
    </citation>
    <scope>NUCLEOTIDE SEQUENCE</scope>
    <source>
        <strain evidence="7">NBRC 102424</strain>
    </source>
</reference>
<evidence type="ECO:0000256" key="1">
    <source>
        <dbReference type="ARBA" id="ARBA00005384"/>
    </source>
</evidence>
<comment type="caution">
    <text evidence="7">The sequence shown here is derived from an EMBL/GenBank/DDBJ whole genome shotgun (WGS) entry which is preliminary data.</text>
</comment>
<dbReference type="SUPFAM" id="SSF53383">
    <property type="entry name" value="PLP-dependent transferases"/>
    <property type="match status" value="1"/>
</dbReference>
<evidence type="ECO:0000256" key="4">
    <source>
        <dbReference type="ARBA" id="ARBA00023125"/>
    </source>
</evidence>
<dbReference type="InterPro" id="IPR015424">
    <property type="entry name" value="PyrdxlP-dep_Trfase"/>
</dbReference>
<evidence type="ECO:0000256" key="5">
    <source>
        <dbReference type="ARBA" id="ARBA00023163"/>
    </source>
</evidence>
<dbReference type="SUPFAM" id="SSF46785">
    <property type="entry name" value="Winged helix' DNA-binding domain"/>
    <property type="match status" value="1"/>
</dbReference>
<name>A0ABQ5TT93_9GAMM</name>
<dbReference type="EMBL" id="BSND01000004">
    <property type="protein sequence ID" value="GLP99193.1"/>
    <property type="molecule type" value="Genomic_DNA"/>
</dbReference>
<proteinExistence type="inferred from homology"/>
<dbReference type="Pfam" id="PF00392">
    <property type="entry name" value="GntR"/>
    <property type="match status" value="1"/>
</dbReference>
<dbReference type="InterPro" id="IPR004839">
    <property type="entry name" value="Aminotransferase_I/II_large"/>
</dbReference>
<keyword evidence="3" id="KW-0805">Transcription regulation</keyword>
<evidence type="ECO:0000313" key="8">
    <source>
        <dbReference type="Proteomes" id="UP001161423"/>
    </source>
</evidence>
<dbReference type="CDD" id="cd07377">
    <property type="entry name" value="WHTH_GntR"/>
    <property type="match status" value="1"/>
</dbReference>
<keyword evidence="4" id="KW-0238">DNA-binding</keyword>
<keyword evidence="8" id="KW-1185">Reference proteome</keyword>
<evidence type="ECO:0000256" key="2">
    <source>
        <dbReference type="ARBA" id="ARBA00022898"/>
    </source>
</evidence>
<accession>A0ABQ5TT93</accession>
<dbReference type="Gene3D" id="3.40.640.10">
    <property type="entry name" value="Type I PLP-dependent aspartate aminotransferase-like (Major domain)"/>
    <property type="match status" value="1"/>
</dbReference>
<dbReference type="SMART" id="SM00345">
    <property type="entry name" value="HTH_GNTR"/>
    <property type="match status" value="1"/>
</dbReference>
<gene>
    <name evidence="7" type="ORF">GCM10007891_10470</name>
</gene>
<dbReference type="Gene3D" id="1.10.10.10">
    <property type="entry name" value="Winged helix-like DNA-binding domain superfamily/Winged helix DNA-binding domain"/>
    <property type="match status" value="1"/>
</dbReference>
<protein>
    <submittedName>
        <fullName evidence="7">HTH-type transcriptional regulator</fullName>
    </submittedName>
</protein>
<keyword evidence="2" id="KW-0663">Pyridoxal phosphate</keyword>
<evidence type="ECO:0000259" key="6">
    <source>
        <dbReference type="PROSITE" id="PS50949"/>
    </source>
</evidence>
<dbReference type="PANTHER" id="PTHR46577:SF1">
    <property type="entry name" value="HTH-TYPE TRANSCRIPTIONAL REGULATORY PROTEIN GABR"/>
    <property type="match status" value="1"/>
</dbReference>
<dbReference type="PANTHER" id="PTHR46577">
    <property type="entry name" value="HTH-TYPE TRANSCRIPTIONAL REGULATORY PROTEIN GABR"/>
    <property type="match status" value="1"/>
</dbReference>
<sequence length="465" mass="51620">MSMWSPRIDTNARVKYIGIVDAIEADIKNRLLKPGDRLPAQRQMADALSVDLTTVTRAINEAARRGLVETQRGNGCFIAQTTFSHYNSSQLIEGKPLDLSMNNPPIPSGLNLEKKISEAISELSLSGISASHHLCYQETAGHPDDREAGQQWLSSKLTGLNSDQLLISSGAHSALFCLLSYLKRKGAKTIAAPEFSYPGLRAMAEQLQLDVVGISMDEQGIIPEQLQLQCAKQTIDVLYVIPNIDNPTTATLSVQRRESLISLANQYDMTVIEDDPYYQFIDEKLPSLYNMARDRTWHIATISKCLSPSLRVAYIASPNINDALGLTEEMRISHLMAPPLMTAVVSHWIRHHKIDEITQAIKTENIRRQSLAQSIFQQSDIASHPASPHLWLRMPHGYKALDFAEQASRIGVSIVPSTAFVMFRSRSQAVRISLGASSDYESLKQGLTLLSDLYRPGLIRSKTIV</sequence>
<dbReference type="InterPro" id="IPR051446">
    <property type="entry name" value="HTH_trans_reg/aminotransferase"/>
</dbReference>
<comment type="similarity">
    <text evidence="1">In the C-terminal section; belongs to the class-I pyridoxal-phosphate-dependent aminotransferase family.</text>
</comment>
<dbReference type="InterPro" id="IPR036390">
    <property type="entry name" value="WH_DNA-bd_sf"/>
</dbReference>
<dbReference type="Proteomes" id="UP001161423">
    <property type="component" value="Unassembled WGS sequence"/>
</dbReference>
<dbReference type="Gene3D" id="3.90.1150.10">
    <property type="entry name" value="Aspartate Aminotransferase, domain 1"/>
    <property type="match status" value="1"/>
</dbReference>
<dbReference type="CDD" id="cd00609">
    <property type="entry name" value="AAT_like"/>
    <property type="match status" value="1"/>
</dbReference>
<evidence type="ECO:0000256" key="3">
    <source>
        <dbReference type="ARBA" id="ARBA00023015"/>
    </source>
</evidence>
<dbReference type="InterPro" id="IPR015422">
    <property type="entry name" value="PyrdxlP-dep_Trfase_small"/>
</dbReference>
<dbReference type="InterPro" id="IPR000524">
    <property type="entry name" value="Tscrpt_reg_HTH_GntR"/>
</dbReference>
<dbReference type="InterPro" id="IPR036388">
    <property type="entry name" value="WH-like_DNA-bd_sf"/>
</dbReference>
<reference evidence="7" key="1">
    <citation type="journal article" date="2014" name="Int. J. Syst. Evol. Microbiol.">
        <title>Complete genome of a new Firmicutes species belonging to the dominant human colonic microbiota ('Ruminococcus bicirculans') reveals two chromosomes and a selective capacity to utilize plant glucans.</title>
        <authorList>
            <consortium name="NISC Comparative Sequencing Program"/>
            <person name="Wegmann U."/>
            <person name="Louis P."/>
            <person name="Goesmann A."/>
            <person name="Henrissat B."/>
            <person name="Duncan S.H."/>
            <person name="Flint H.J."/>
        </authorList>
    </citation>
    <scope>NUCLEOTIDE SEQUENCE</scope>
    <source>
        <strain evidence="7">NBRC 102424</strain>
    </source>
</reference>